<dbReference type="Pfam" id="PF00031">
    <property type="entry name" value="Cystatin"/>
    <property type="match status" value="1"/>
</dbReference>
<evidence type="ECO:0000256" key="8">
    <source>
        <dbReference type="ARBA" id="ARBA00023198"/>
    </source>
</evidence>
<evidence type="ECO:0000313" key="13">
    <source>
        <dbReference type="Proteomes" id="UP001369086"/>
    </source>
</evidence>
<evidence type="ECO:0000313" key="12">
    <source>
        <dbReference type="EMBL" id="KAK6491053.1"/>
    </source>
</evidence>
<dbReference type="EMBL" id="JAHFZB010000004">
    <property type="protein sequence ID" value="KAK6491053.1"/>
    <property type="molecule type" value="Genomic_DNA"/>
</dbReference>
<evidence type="ECO:0000256" key="6">
    <source>
        <dbReference type="ARBA" id="ARBA00022782"/>
    </source>
</evidence>
<dbReference type="Gene3D" id="3.10.450.10">
    <property type="match status" value="1"/>
</dbReference>
<evidence type="ECO:0000256" key="2">
    <source>
        <dbReference type="ARBA" id="ARBA00018808"/>
    </source>
</evidence>
<dbReference type="PANTHER" id="PTHR15106">
    <property type="entry name" value="RETINOIC ACID RECEPTOR RESPONDER PROTEIN 2"/>
    <property type="match status" value="1"/>
</dbReference>
<comment type="caution">
    <text evidence="12">The sequence shown here is derived from an EMBL/GenBank/DDBJ whole genome shotgun (WGS) entry which is preliminary data.</text>
</comment>
<feature type="signal peptide" evidence="10">
    <location>
        <begin position="1"/>
        <end position="19"/>
    </location>
</feature>
<sequence length="168" mass="18377">MKSLLLALLFCVGAMVASTDEVTREAVDIVVKYFNSIAKIPKAFRLESASPVTGLRKAGSAGTYYAFDVIVKQTNCPKTAPAEQDCSILPNGLVRVCKACFAVRDNGNFDNAQRYIDCTSKEGLNQKRIDWMTRACERVQASIKPYFTGALTVAMLLSSPKDDLEPIV</sequence>
<evidence type="ECO:0000256" key="5">
    <source>
        <dbReference type="ARBA" id="ARBA00022729"/>
    </source>
</evidence>
<dbReference type="CDD" id="cd00042">
    <property type="entry name" value="CY"/>
    <property type="match status" value="1"/>
</dbReference>
<evidence type="ECO:0000256" key="4">
    <source>
        <dbReference type="ARBA" id="ARBA00022525"/>
    </source>
</evidence>
<dbReference type="Proteomes" id="UP001369086">
    <property type="component" value="Unassembled WGS sequence"/>
</dbReference>
<keyword evidence="3" id="KW-0145">Chemotaxis</keyword>
<proteinExistence type="predicted"/>
<dbReference type="InterPro" id="IPR000010">
    <property type="entry name" value="Cystatin_dom"/>
</dbReference>
<keyword evidence="13" id="KW-1185">Reference proteome</keyword>
<keyword evidence="7" id="KW-1015">Disulfide bond</keyword>
<evidence type="ECO:0000256" key="7">
    <source>
        <dbReference type="ARBA" id="ARBA00023157"/>
    </source>
</evidence>
<feature type="domain" description="Cystatin" evidence="11">
    <location>
        <begin position="20"/>
        <end position="98"/>
    </location>
</feature>
<organism evidence="12 13">
    <name type="scientific">Huso huso</name>
    <name type="common">Beluga</name>
    <name type="synonym">Acipenser huso</name>
    <dbReference type="NCBI Taxonomy" id="61971"/>
    <lineage>
        <taxon>Eukaryota</taxon>
        <taxon>Metazoa</taxon>
        <taxon>Chordata</taxon>
        <taxon>Craniata</taxon>
        <taxon>Vertebrata</taxon>
        <taxon>Euteleostomi</taxon>
        <taxon>Actinopterygii</taxon>
        <taxon>Chondrostei</taxon>
        <taxon>Acipenseriformes</taxon>
        <taxon>Acipenseridae</taxon>
        <taxon>Huso</taxon>
    </lineage>
</organism>
<dbReference type="PANTHER" id="PTHR15106:SF2">
    <property type="entry name" value="RETINOIC ACID RECEPTOR RESPONDER PROTEIN 2"/>
    <property type="match status" value="1"/>
</dbReference>
<evidence type="ECO:0000256" key="10">
    <source>
        <dbReference type="SAM" id="SignalP"/>
    </source>
</evidence>
<name>A0ABR1A1U0_HUSHU</name>
<dbReference type="InterPro" id="IPR046350">
    <property type="entry name" value="Cystatin_sf"/>
</dbReference>
<accession>A0ABR1A1U0</accession>
<protein>
    <recommendedName>
        <fullName evidence="2">Retinoic acid receptor responder protein 2</fullName>
    </recommendedName>
    <alternativeName>
        <fullName evidence="9">Chemerin</fullName>
    </alternativeName>
</protein>
<feature type="chain" id="PRO_5046498026" description="Retinoic acid receptor responder protein 2" evidence="10">
    <location>
        <begin position="20"/>
        <end position="168"/>
    </location>
</feature>
<gene>
    <name evidence="12" type="ORF">HHUSO_G5783</name>
</gene>
<comment type="subcellular location">
    <subcellularLocation>
        <location evidence="1">Secreted</location>
    </subcellularLocation>
</comment>
<evidence type="ECO:0000256" key="1">
    <source>
        <dbReference type="ARBA" id="ARBA00004613"/>
    </source>
</evidence>
<dbReference type="SUPFAM" id="SSF54403">
    <property type="entry name" value="Cystatin/monellin"/>
    <property type="match status" value="1"/>
</dbReference>
<evidence type="ECO:0000256" key="9">
    <source>
        <dbReference type="ARBA" id="ARBA00032785"/>
    </source>
</evidence>
<keyword evidence="8" id="KW-0395">Inflammatory response</keyword>
<evidence type="ECO:0000256" key="3">
    <source>
        <dbReference type="ARBA" id="ARBA00022500"/>
    </source>
</evidence>
<dbReference type="InterPro" id="IPR029562">
    <property type="entry name" value="Chemerin"/>
</dbReference>
<evidence type="ECO:0000259" key="11">
    <source>
        <dbReference type="Pfam" id="PF00031"/>
    </source>
</evidence>
<keyword evidence="6" id="KW-0221">Differentiation</keyword>
<reference evidence="12 13" key="1">
    <citation type="submission" date="2021-05" db="EMBL/GenBank/DDBJ databases">
        <authorList>
            <person name="Zahm M."/>
            <person name="Klopp C."/>
            <person name="Cabau C."/>
            <person name="Kuhl H."/>
            <person name="Suciu R."/>
            <person name="Ciorpac M."/>
            <person name="Holostenco D."/>
            <person name="Gessner J."/>
            <person name="Wuertz S."/>
            <person name="Hohne C."/>
            <person name="Stock M."/>
            <person name="Gislard M."/>
            <person name="Lluch J."/>
            <person name="Milhes M."/>
            <person name="Lampietro C."/>
            <person name="Lopez Roques C."/>
            <person name="Donnadieu C."/>
            <person name="Du K."/>
            <person name="Schartl M."/>
            <person name="Guiguen Y."/>
        </authorList>
    </citation>
    <scope>NUCLEOTIDE SEQUENCE [LARGE SCALE GENOMIC DNA]</scope>
    <source>
        <strain evidence="12">Hh-F2</strain>
        <tissue evidence="12">Blood</tissue>
    </source>
</reference>
<keyword evidence="4" id="KW-0964">Secreted</keyword>
<keyword evidence="5 10" id="KW-0732">Signal</keyword>